<dbReference type="Pfam" id="PF12874">
    <property type="entry name" value="zf-met"/>
    <property type="match status" value="1"/>
</dbReference>
<evidence type="ECO:0000259" key="1">
    <source>
        <dbReference type="PROSITE" id="PS00028"/>
    </source>
</evidence>
<organism evidence="2 4">
    <name type="scientific">Trichonephila inaurata madagascariensis</name>
    <dbReference type="NCBI Taxonomy" id="2747483"/>
    <lineage>
        <taxon>Eukaryota</taxon>
        <taxon>Metazoa</taxon>
        <taxon>Ecdysozoa</taxon>
        <taxon>Arthropoda</taxon>
        <taxon>Chelicerata</taxon>
        <taxon>Arachnida</taxon>
        <taxon>Araneae</taxon>
        <taxon>Araneomorphae</taxon>
        <taxon>Entelegynae</taxon>
        <taxon>Araneoidea</taxon>
        <taxon>Nephilidae</taxon>
        <taxon>Trichonephila</taxon>
        <taxon>Trichonephila inaurata</taxon>
    </lineage>
</organism>
<dbReference type="AlphaFoldDB" id="A0A8X6WWC8"/>
<name>A0A8X6WWC8_9ARAC</name>
<sequence>MHLLSERHKKKVNDAANTVVDSKCCEKTSEGENEPFIVIRGSEYWCSCCKTSLNGVSQVKSHILGSKHQKLKISSMNGLSQDITNFSISSNIPATIPVDINQHNHHFSFHGIEVENVLSEVKIFGVDDPIVF</sequence>
<reference evidence="2" key="1">
    <citation type="submission" date="2020-08" db="EMBL/GenBank/DDBJ databases">
        <title>Multicomponent nature underlies the extraordinary mechanical properties of spider dragline silk.</title>
        <authorList>
            <person name="Kono N."/>
            <person name="Nakamura H."/>
            <person name="Mori M."/>
            <person name="Yoshida Y."/>
            <person name="Ohtoshi R."/>
            <person name="Malay A.D."/>
            <person name="Moran D.A.P."/>
            <person name="Tomita M."/>
            <person name="Numata K."/>
            <person name="Arakawa K."/>
        </authorList>
    </citation>
    <scope>NUCLEOTIDE SEQUENCE</scope>
</reference>
<dbReference type="EMBL" id="BMAV01006029">
    <property type="protein sequence ID" value="GFY47607.1"/>
    <property type="molecule type" value="Genomic_DNA"/>
</dbReference>
<proteinExistence type="predicted"/>
<dbReference type="InterPro" id="IPR013087">
    <property type="entry name" value="Znf_C2H2_type"/>
</dbReference>
<dbReference type="InterPro" id="IPR036236">
    <property type="entry name" value="Znf_C2H2_sf"/>
</dbReference>
<dbReference type="OrthoDB" id="434647at2759"/>
<accession>A0A8X6WWC8</accession>
<dbReference type="EMBL" id="BMAV01003061">
    <property type="protein sequence ID" value="GFY42425.1"/>
    <property type="molecule type" value="Genomic_DNA"/>
</dbReference>
<gene>
    <name evidence="3" type="ORF">TNIN_11191</name>
    <name evidence="2" type="ORF">TNIN_360991</name>
</gene>
<evidence type="ECO:0000313" key="3">
    <source>
        <dbReference type="EMBL" id="GFY47607.1"/>
    </source>
</evidence>
<dbReference type="Proteomes" id="UP000886998">
    <property type="component" value="Unassembled WGS sequence"/>
</dbReference>
<evidence type="ECO:0000313" key="2">
    <source>
        <dbReference type="EMBL" id="GFY42425.1"/>
    </source>
</evidence>
<dbReference type="Gene3D" id="3.30.160.60">
    <property type="entry name" value="Classic Zinc Finger"/>
    <property type="match status" value="1"/>
</dbReference>
<evidence type="ECO:0000313" key="4">
    <source>
        <dbReference type="Proteomes" id="UP000886998"/>
    </source>
</evidence>
<dbReference type="SUPFAM" id="SSF57667">
    <property type="entry name" value="beta-beta-alpha zinc fingers"/>
    <property type="match status" value="1"/>
</dbReference>
<dbReference type="PROSITE" id="PS00028">
    <property type="entry name" value="ZINC_FINGER_C2H2_1"/>
    <property type="match status" value="1"/>
</dbReference>
<keyword evidence="4" id="KW-1185">Reference proteome</keyword>
<protein>
    <recommendedName>
        <fullName evidence="1">C2H2-type domain-containing protein</fullName>
    </recommendedName>
</protein>
<feature type="domain" description="C2H2-type" evidence="1">
    <location>
        <begin position="46"/>
        <end position="68"/>
    </location>
</feature>
<comment type="caution">
    <text evidence="2">The sequence shown here is derived from an EMBL/GenBank/DDBJ whole genome shotgun (WGS) entry which is preliminary data.</text>
</comment>